<dbReference type="Gene3D" id="3.40.33.10">
    <property type="entry name" value="CAP"/>
    <property type="match status" value="1"/>
</dbReference>
<feature type="signal peptide" evidence="2">
    <location>
        <begin position="1"/>
        <end position="20"/>
    </location>
</feature>
<protein>
    <submittedName>
        <fullName evidence="4">CAP domain-containing protein</fullName>
    </submittedName>
</protein>
<feature type="chain" id="PRO_5047136528" evidence="2">
    <location>
        <begin position="21"/>
        <end position="156"/>
    </location>
</feature>
<organism evidence="4 5">
    <name type="scientific">Albidovulum marisflavi</name>
    <dbReference type="NCBI Taxonomy" id="2984159"/>
    <lineage>
        <taxon>Bacteria</taxon>
        <taxon>Pseudomonadati</taxon>
        <taxon>Pseudomonadota</taxon>
        <taxon>Alphaproteobacteria</taxon>
        <taxon>Rhodobacterales</taxon>
        <taxon>Paracoccaceae</taxon>
        <taxon>Albidovulum</taxon>
    </lineage>
</organism>
<name>A0ABT2ZBB3_9RHOB</name>
<feature type="domain" description="SCP" evidence="3">
    <location>
        <begin position="37"/>
        <end position="151"/>
    </location>
</feature>
<sequence length="156" mass="16518">MKRLALVLATVLFPPGSAFAAQCEPTGAARSELRAVLDAVNAHRKSEGRKPLERDARIDKAAQGQACDMAARGKLTHDGNGGPKRRMKKDGCNARLTGEAIAMGQRNAGEVVASWMQSPPHRKILLLPNARVAGLGLAPGGKDGRPYWVLDVADGC</sequence>
<dbReference type="SUPFAM" id="SSF55797">
    <property type="entry name" value="PR-1-like"/>
    <property type="match status" value="1"/>
</dbReference>
<evidence type="ECO:0000256" key="2">
    <source>
        <dbReference type="SAM" id="SignalP"/>
    </source>
</evidence>
<evidence type="ECO:0000313" key="4">
    <source>
        <dbReference type="EMBL" id="MCV2868081.1"/>
    </source>
</evidence>
<dbReference type="RefSeq" id="WP_263733703.1">
    <property type="nucleotide sequence ID" value="NZ_JAOWKY010000001.1"/>
</dbReference>
<gene>
    <name evidence="4" type="ORF">OEW28_05515</name>
</gene>
<reference evidence="4 5" key="1">
    <citation type="submission" date="2022-10" db="EMBL/GenBank/DDBJ databases">
        <title>Defluviimonas sp. nov., isolated from ocean surface water.</title>
        <authorList>
            <person name="He W."/>
            <person name="Wang L."/>
            <person name="Zhang D.-F."/>
        </authorList>
    </citation>
    <scope>NUCLEOTIDE SEQUENCE [LARGE SCALE GENOMIC DNA]</scope>
    <source>
        <strain evidence="4 5">WL0002</strain>
    </source>
</reference>
<keyword evidence="5" id="KW-1185">Reference proteome</keyword>
<dbReference type="EMBL" id="JAOWKY010000001">
    <property type="protein sequence ID" value="MCV2868081.1"/>
    <property type="molecule type" value="Genomic_DNA"/>
</dbReference>
<comment type="caution">
    <text evidence="4">The sequence shown here is derived from an EMBL/GenBank/DDBJ whole genome shotgun (WGS) entry which is preliminary data.</text>
</comment>
<dbReference type="Proteomes" id="UP001652542">
    <property type="component" value="Unassembled WGS sequence"/>
</dbReference>
<evidence type="ECO:0000259" key="3">
    <source>
        <dbReference type="Pfam" id="PF00188"/>
    </source>
</evidence>
<dbReference type="Pfam" id="PF00188">
    <property type="entry name" value="CAP"/>
    <property type="match status" value="1"/>
</dbReference>
<proteinExistence type="predicted"/>
<dbReference type="PANTHER" id="PTHR31157:SF1">
    <property type="entry name" value="SCP DOMAIN-CONTAINING PROTEIN"/>
    <property type="match status" value="1"/>
</dbReference>
<dbReference type="InterPro" id="IPR014044">
    <property type="entry name" value="CAP_dom"/>
</dbReference>
<dbReference type="CDD" id="cd05379">
    <property type="entry name" value="CAP_bacterial"/>
    <property type="match status" value="1"/>
</dbReference>
<dbReference type="PANTHER" id="PTHR31157">
    <property type="entry name" value="SCP DOMAIN-CONTAINING PROTEIN"/>
    <property type="match status" value="1"/>
</dbReference>
<dbReference type="InterPro" id="IPR035940">
    <property type="entry name" value="CAP_sf"/>
</dbReference>
<feature type="region of interest" description="Disordered" evidence="1">
    <location>
        <begin position="70"/>
        <end position="90"/>
    </location>
</feature>
<evidence type="ECO:0000313" key="5">
    <source>
        <dbReference type="Proteomes" id="UP001652542"/>
    </source>
</evidence>
<accession>A0ABT2ZBB3</accession>
<keyword evidence="2" id="KW-0732">Signal</keyword>
<evidence type="ECO:0000256" key="1">
    <source>
        <dbReference type="SAM" id="MobiDB-lite"/>
    </source>
</evidence>